<reference evidence="1 4" key="2">
    <citation type="submission" date="2016-07" db="EMBL/GenBank/DDBJ databases">
        <title>Complete genome sequences of Bordetella pseudohinzii.</title>
        <authorList>
            <person name="Spilker T."/>
            <person name="Darrah R."/>
            <person name="LiPuma J.J."/>
        </authorList>
    </citation>
    <scope>NUCLEOTIDE SEQUENCE [LARGE SCALE GENOMIC DNA]</scope>
    <source>
        <strain evidence="1 4">HI4681</strain>
    </source>
</reference>
<dbReference type="EMBL" id="CP016440">
    <property type="protein sequence ID" value="ANY17657.1"/>
    <property type="molecule type" value="Genomic_DNA"/>
</dbReference>
<accession>A0A0J6C634</accession>
<dbReference type="CDD" id="cd17511">
    <property type="entry name" value="YbjN_AmyR-like"/>
    <property type="match status" value="1"/>
</dbReference>
<dbReference type="Pfam" id="PF10722">
    <property type="entry name" value="YbjN"/>
    <property type="match status" value="1"/>
</dbReference>
<dbReference type="Pfam" id="PF06097">
    <property type="entry name" value="DUF945"/>
    <property type="match status" value="1"/>
</dbReference>
<evidence type="ECO:0000313" key="4">
    <source>
        <dbReference type="Proteomes" id="UP000092950"/>
    </source>
</evidence>
<evidence type="ECO:0000313" key="1">
    <source>
        <dbReference type="EMBL" id="ANY17657.1"/>
    </source>
</evidence>
<name>A0A0J6C634_9BORD</name>
<evidence type="ECO:0000313" key="2">
    <source>
        <dbReference type="EMBL" id="CUJ01020.1"/>
    </source>
</evidence>
<dbReference type="RefSeq" id="WP_043214118.1">
    <property type="nucleotide sequence ID" value="NZ_CAJGUP010000199.1"/>
</dbReference>
<protein>
    <submittedName>
        <fullName evidence="2">Bacterial protein of uncharacterized function (DUF945)</fullName>
    </submittedName>
</protein>
<organism evidence="2 3">
    <name type="scientific">Bordetella pseudohinzii</name>
    <dbReference type="NCBI Taxonomy" id="1331258"/>
    <lineage>
        <taxon>Bacteria</taxon>
        <taxon>Pseudomonadati</taxon>
        <taxon>Pseudomonadota</taxon>
        <taxon>Betaproteobacteria</taxon>
        <taxon>Burkholderiales</taxon>
        <taxon>Alcaligenaceae</taxon>
        <taxon>Bordetella</taxon>
    </lineage>
</organism>
<evidence type="ECO:0000313" key="3">
    <source>
        <dbReference type="Proteomes" id="UP000053096"/>
    </source>
</evidence>
<accession>A0A0M9IG28</accession>
<dbReference type="AlphaFoldDB" id="A0A0J6C634"/>
<dbReference type="Proteomes" id="UP000092950">
    <property type="component" value="Chromosome"/>
</dbReference>
<sequence length="629" mass="67170">MKKSVAITAGVIIVAAGAWLGATWYTGKRIEAQTQQYLAQANEKLANALPGVGIRIEQDRYERGFFGSQARYTITFTTERTEEEKTPVTVAVASRIEHGPFPGGALKRGAWLPQLAFVHSELENSELLKPVFDMTQGKPLLWSDAVVSYNGQADGEGGVAALSLKDDEGSFSFSGATVRSRYDHRDQSIKGRIEADAFVLDIHEDDEPVKASVKGIGVDIDSRMGKFGLSVGTSGMLVKSLELASPNLESPLRVDNLGYAMDITEDDSVVGGKAVYKIGKVSLGKEDFGGGELALSAAHLNGQSLKAFTETYRQMMQGLMAGNEADDGLKDEQIGALIESGGKLLAGNPSIAIDQLVWRNAAGESRFDLKVDLSKPQGDAGNADDFIQGGADFLQKALKRIDANLQVSKPMAAALAEQILRLRGASAEDAKREAQESIQALAGMAEMMNLGRNDGDNLVSKFSYADGRGELNGKEVPVKEWLAELAGGGMDEDEADSAIVDELDPEMVAGIIDSAGYDYGYDESKKVFTLDAEELSPTEITVALVCAPACDTLRMAAVYGDQPAPSAAAIKQWNTESGEFGRASLNKQGKAVLQYDVDVSEGVALDTLQALLQSFLSVADDFPRVPAES</sequence>
<dbReference type="InterPro" id="IPR019660">
    <property type="entry name" value="Put_sensory_transdc_reg_YbjN"/>
</dbReference>
<keyword evidence="4" id="KW-1185">Reference proteome</keyword>
<dbReference type="Proteomes" id="UP000053096">
    <property type="component" value="Unassembled WGS sequence"/>
</dbReference>
<proteinExistence type="predicted"/>
<reference evidence="2 3" key="1">
    <citation type="submission" date="2015-09" db="EMBL/GenBank/DDBJ databases">
        <authorList>
            <person name="Jackson K.R."/>
            <person name="Lunt B.L."/>
            <person name="Fisher J.N.B."/>
            <person name="Gardner A.V."/>
            <person name="Bailey M.E."/>
            <person name="Deus L.M."/>
            <person name="Earl A.S."/>
            <person name="Gibby P.D."/>
            <person name="Hartmann K.A."/>
            <person name="Liu J.E."/>
            <person name="Manci A.M."/>
            <person name="Nielsen D.A."/>
            <person name="Solomon M.B."/>
            <person name="Breakwell D.P."/>
            <person name="Burnett S.H."/>
            <person name="Grose J.H."/>
        </authorList>
    </citation>
    <scope>NUCLEOTIDE SEQUENCE [LARGE SCALE GENOMIC DNA]</scope>
    <source>
        <strain evidence="2 3">2789STDY5608636</strain>
    </source>
</reference>
<dbReference type="InterPro" id="IPR010352">
    <property type="entry name" value="DUF945"/>
</dbReference>
<dbReference type="EMBL" id="CYTV01000010">
    <property type="protein sequence ID" value="CUJ01020.1"/>
    <property type="molecule type" value="Genomic_DNA"/>
</dbReference>
<dbReference type="OrthoDB" id="5444681at2"/>
<dbReference type="KEGG" id="bpdz:BBN53_18270"/>
<gene>
    <name evidence="2" type="primary">ydgA_2</name>
    <name evidence="1" type="ORF">BBN53_18270</name>
    <name evidence="2" type="ORF">ERS370011_03291</name>
</gene>